<accession>A0A0G3H0T5</accession>
<organism evidence="2 3">
    <name type="scientific">Corynebacterium mustelae</name>
    <dbReference type="NCBI Taxonomy" id="571915"/>
    <lineage>
        <taxon>Bacteria</taxon>
        <taxon>Bacillati</taxon>
        <taxon>Actinomycetota</taxon>
        <taxon>Actinomycetes</taxon>
        <taxon>Mycobacteriales</taxon>
        <taxon>Corynebacteriaceae</taxon>
        <taxon>Corynebacterium</taxon>
    </lineage>
</organism>
<evidence type="ECO:0000256" key="1">
    <source>
        <dbReference type="SAM" id="MobiDB-lite"/>
    </source>
</evidence>
<dbReference type="Proteomes" id="UP000035199">
    <property type="component" value="Chromosome"/>
</dbReference>
<dbReference type="AlphaFoldDB" id="A0A0G3H0T5"/>
<feature type="compositionally biased region" description="Low complexity" evidence="1">
    <location>
        <begin position="343"/>
        <end position="374"/>
    </location>
</feature>
<name>A0A0G3H0T5_9CORY</name>
<reference evidence="3" key="2">
    <citation type="submission" date="2015-05" db="EMBL/GenBank/DDBJ databases">
        <title>Complete genome sequence of Corynebacterium mustelae DSM 45274, isolated from various tissues of a male ferret with lethal sepsis.</title>
        <authorList>
            <person name="Ruckert C."/>
            <person name="Albersmeier A."/>
            <person name="Winkler A."/>
            <person name="Tauch A."/>
        </authorList>
    </citation>
    <scope>NUCLEOTIDE SEQUENCE [LARGE SCALE GENOMIC DNA]</scope>
    <source>
        <strain evidence="3">DSM 45274</strain>
    </source>
</reference>
<evidence type="ECO:0000313" key="2">
    <source>
        <dbReference type="EMBL" id="AKK04672.1"/>
    </source>
</evidence>
<evidence type="ECO:0000313" key="3">
    <source>
        <dbReference type="Proteomes" id="UP000035199"/>
    </source>
</evidence>
<keyword evidence="3" id="KW-1185">Reference proteome</keyword>
<protein>
    <submittedName>
        <fullName evidence="2">Uncharacterized protein</fullName>
    </submittedName>
</protein>
<reference evidence="2 3" key="1">
    <citation type="journal article" date="2015" name="Genome Announc.">
        <title>Complete Genome Sequence of the Type Strain Corynebacterium mustelae DSM 45274, Isolated from Various Tissues of a Male Ferret with Lethal Sepsis.</title>
        <authorList>
            <person name="Ruckert C."/>
            <person name="Eimer J."/>
            <person name="Winkler A."/>
            <person name="Tauch A."/>
        </authorList>
    </citation>
    <scope>NUCLEOTIDE SEQUENCE [LARGE SCALE GENOMIC DNA]</scope>
    <source>
        <strain evidence="2 3">DSM 45274</strain>
    </source>
</reference>
<dbReference type="EMBL" id="CP011542">
    <property type="protein sequence ID" value="AKK04672.1"/>
    <property type="molecule type" value="Genomic_DNA"/>
</dbReference>
<dbReference type="KEGG" id="cmv:CMUST_01615"/>
<dbReference type="PATRIC" id="fig|571915.4.peg.338"/>
<sequence length="409" mass="43661">MYTSPNFRAPGVPISPRSGRPSMIARVCAIIASIALALGLVPAAVAEEQTWGIWVAGTQVTAANKDDVFRNNTVRFDPDSATLYLNSARLLNAQDIEDENGRIPEGKWDQVPTISITEKNLTLHITGDNRILNKPTSPGSGILFHKAGPDSTLTFTGDGSITFSRLPREKPYEYFHVPVYRGVETEGQTKFAGPNVLIEDSGLSSPRGITVAAGDVVAHYPSGYRSATGVSVWDGDLRISGGSLTGIAGSKSNSGYSGDSYAGVSAVPDRIFITGGKLIAISTEIAFRPTVTFPETYKVLVNEKNTAEGAKPWDRTTPLGDKGSPYKFVQIELADSPQPPAEPTTSAPSTTATESPTTQPTESANPTPTTTSTPKESDPNSDLVGFLRSLLSKVLEFPLLKSLLSFLWK</sequence>
<feature type="region of interest" description="Disordered" evidence="1">
    <location>
        <begin position="335"/>
        <end position="380"/>
    </location>
</feature>
<proteinExistence type="predicted"/>
<gene>
    <name evidence="2" type="ORF">CMUST_01615</name>
</gene>